<keyword evidence="4 7" id="KW-1133">Transmembrane helix</keyword>
<keyword evidence="9" id="KW-0969">Cilium</keyword>
<sequence length="291" mass="31087" precursor="true">MTITSAFVALLILGAGETKASANVPTAVANEPPAPYAVDSGSATRRIPRADAATPQPPAARIERVDPMVRPAASVAVTPEVRKAADNATEQGTSLAVSPRRQPTRLRPREKDATSSPQGEKGFAARQWAWWVTTGAGLVIVLCLIFGSSRALKRIVPGMSSLPDDGGPVHVLHRSLLSPKHAVCLVRCGGRILLVGYSGDRMQTLTEITDPEEIDVLKGQCMQAQPKSTTKAFRDMFAGGRQSFSSDIEPENDIVEPPNAEEAGKPASSSFSEQLQDVRKTILDWKARANS</sequence>
<dbReference type="OrthoDB" id="212262at2"/>
<keyword evidence="8" id="KW-0732">Signal</keyword>
<proteinExistence type="predicted"/>
<dbReference type="RefSeq" id="WP_145261048.1">
    <property type="nucleotide sequence ID" value="NZ_CP036279.1"/>
</dbReference>
<evidence type="ECO:0000256" key="6">
    <source>
        <dbReference type="SAM" id="MobiDB-lite"/>
    </source>
</evidence>
<keyword evidence="3 7" id="KW-0812">Transmembrane</keyword>
<evidence type="ECO:0000256" key="1">
    <source>
        <dbReference type="ARBA" id="ARBA00004236"/>
    </source>
</evidence>
<evidence type="ECO:0000256" key="4">
    <source>
        <dbReference type="ARBA" id="ARBA00022989"/>
    </source>
</evidence>
<keyword evidence="9" id="KW-0966">Cell projection</keyword>
<feature type="signal peptide" evidence="8">
    <location>
        <begin position="1"/>
        <end position="20"/>
    </location>
</feature>
<accession>A0A518B961</accession>
<organism evidence="9 10">
    <name type="scientific">Kolteria novifilia</name>
    <dbReference type="NCBI Taxonomy" id="2527975"/>
    <lineage>
        <taxon>Bacteria</taxon>
        <taxon>Pseudomonadati</taxon>
        <taxon>Planctomycetota</taxon>
        <taxon>Planctomycetia</taxon>
        <taxon>Kolteriales</taxon>
        <taxon>Kolteriaceae</taxon>
        <taxon>Kolteria</taxon>
    </lineage>
</organism>
<evidence type="ECO:0000256" key="8">
    <source>
        <dbReference type="SAM" id="SignalP"/>
    </source>
</evidence>
<dbReference type="AlphaFoldDB" id="A0A518B961"/>
<dbReference type="GO" id="GO:0044781">
    <property type="term" value="P:bacterial-type flagellum organization"/>
    <property type="evidence" value="ECO:0007669"/>
    <property type="project" value="InterPro"/>
</dbReference>
<evidence type="ECO:0000256" key="5">
    <source>
        <dbReference type="ARBA" id="ARBA00023136"/>
    </source>
</evidence>
<keyword evidence="10" id="KW-1185">Reference proteome</keyword>
<feature type="region of interest" description="Disordered" evidence="6">
    <location>
        <begin position="30"/>
        <end position="120"/>
    </location>
</feature>
<reference evidence="9 10" key="1">
    <citation type="submission" date="2019-02" db="EMBL/GenBank/DDBJ databases">
        <title>Deep-cultivation of Planctomycetes and their phenomic and genomic characterization uncovers novel biology.</title>
        <authorList>
            <person name="Wiegand S."/>
            <person name="Jogler M."/>
            <person name="Boedeker C."/>
            <person name="Pinto D."/>
            <person name="Vollmers J."/>
            <person name="Rivas-Marin E."/>
            <person name="Kohn T."/>
            <person name="Peeters S.H."/>
            <person name="Heuer A."/>
            <person name="Rast P."/>
            <person name="Oberbeckmann S."/>
            <person name="Bunk B."/>
            <person name="Jeske O."/>
            <person name="Meyerdierks A."/>
            <person name="Storesund J.E."/>
            <person name="Kallscheuer N."/>
            <person name="Luecker S."/>
            <person name="Lage O.M."/>
            <person name="Pohl T."/>
            <person name="Merkel B.J."/>
            <person name="Hornburger P."/>
            <person name="Mueller R.-W."/>
            <person name="Bruemmer F."/>
            <person name="Labrenz M."/>
            <person name="Spormann A.M."/>
            <person name="Op den Camp H."/>
            <person name="Overmann J."/>
            <person name="Amann R."/>
            <person name="Jetten M.S.M."/>
            <person name="Mascher T."/>
            <person name="Medema M.H."/>
            <person name="Devos D.P."/>
            <person name="Kaster A.-K."/>
            <person name="Ovreas L."/>
            <person name="Rohde M."/>
            <person name="Galperin M.Y."/>
            <person name="Jogler C."/>
        </authorList>
    </citation>
    <scope>NUCLEOTIDE SEQUENCE [LARGE SCALE GENOMIC DNA]</scope>
    <source>
        <strain evidence="9 10">Pan216</strain>
    </source>
</reference>
<keyword evidence="9" id="KW-0282">Flagellum</keyword>
<dbReference type="Pfam" id="PF04347">
    <property type="entry name" value="FliO"/>
    <property type="match status" value="1"/>
</dbReference>
<evidence type="ECO:0000256" key="7">
    <source>
        <dbReference type="SAM" id="Phobius"/>
    </source>
</evidence>
<feature type="chain" id="PRO_5021818399" evidence="8">
    <location>
        <begin position="21"/>
        <end position="291"/>
    </location>
</feature>
<keyword evidence="2" id="KW-1003">Cell membrane</keyword>
<feature type="transmembrane region" description="Helical" evidence="7">
    <location>
        <begin position="128"/>
        <end position="147"/>
    </location>
</feature>
<evidence type="ECO:0000256" key="3">
    <source>
        <dbReference type="ARBA" id="ARBA00022692"/>
    </source>
</evidence>
<comment type="subcellular location">
    <subcellularLocation>
        <location evidence="1">Cell membrane</location>
    </subcellularLocation>
</comment>
<keyword evidence="5 7" id="KW-0472">Membrane</keyword>
<gene>
    <name evidence="9" type="ORF">Pan216_44000</name>
</gene>
<protein>
    <submittedName>
        <fullName evidence="9">Flagellar biosynthesis protein, FliO</fullName>
    </submittedName>
</protein>
<dbReference type="KEGG" id="knv:Pan216_44000"/>
<name>A0A518B961_9BACT</name>
<evidence type="ECO:0000313" key="10">
    <source>
        <dbReference type="Proteomes" id="UP000317093"/>
    </source>
</evidence>
<feature type="region of interest" description="Disordered" evidence="6">
    <location>
        <begin position="242"/>
        <end position="274"/>
    </location>
</feature>
<dbReference type="GO" id="GO:0016020">
    <property type="term" value="C:membrane"/>
    <property type="evidence" value="ECO:0007669"/>
    <property type="project" value="InterPro"/>
</dbReference>
<evidence type="ECO:0000313" key="9">
    <source>
        <dbReference type="EMBL" id="QDU63520.1"/>
    </source>
</evidence>
<dbReference type="InterPro" id="IPR022781">
    <property type="entry name" value="Flagellar_biosynth_FliO"/>
</dbReference>
<evidence type="ECO:0000256" key="2">
    <source>
        <dbReference type="ARBA" id="ARBA00022475"/>
    </source>
</evidence>
<dbReference type="EMBL" id="CP036279">
    <property type="protein sequence ID" value="QDU63520.1"/>
    <property type="molecule type" value="Genomic_DNA"/>
</dbReference>
<dbReference type="Proteomes" id="UP000317093">
    <property type="component" value="Chromosome"/>
</dbReference>